<dbReference type="GO" id="GO:0016887">
    <property type="term" value="F:ATP hydrolysis activity"/>
    <property type="evidence" value="ECO:0007669"/>
    <property type="project" value="InterPro"/>
</dbReference>
<accession>A0A844CES7</accession>
<dbReference type="PROSITE" id="PS00211">
    <property type="entry name" value="ABC_TRANSPORTER_1"/>
    <property type="match status" value="1"/>
</dbReference>
<dbReference type="Gene3D" id="3.40.50.300">
    <property type="entry name" value="P-loop containing nucleotide triphosphate hydrolases"/>
    <property type="match status" value="1"/>
</dbReference>
<evidence type="ECO:0000256" key="11">
    <source>
        <dbReference type="SAM" id="Phobius"/>
    </source>
</evidence>
<keyword evidence="4 11" id="KW-0812">Transmembrane</keyword>
<evidence type="ECO:0000256" key="1">
    <source>
        <dbReference type="ARBA" id="ARBA00004429"/>
    </source>
</evidence>
<proteinExistence type="inferred from homology"/>
<dbReference type="InterPro" id="IPR027417">
    <property type="entry name" value="P-loop_NTPase"/>
</dbReference>
<comment type="subcellular location">
    <subcellularLocation>
        <location evidence="1">Cell inner membrane</location>
        <topology evidence="1">Multi-pass membrane protein</topology>
    </subcellularLocation>
</comment>
<evidence type="ECO:0000313" key="14">
    <source>
        <dbReference type="Proteomes" id="UP000440066"/>
    </source>
</evidence>
<dbReference type="InterPro" id="IPR003593">
    <property type="entry name" value="AAA+_ATPase"/>
</dbReference>
<dbReference type="InterPro" id="IPR003838">
    <property type="entry name" value="ABC3_permease_C"/>
</dbReference>
<evidence type="ECO:0000256" key="10">
    <source>
        <dbReference type="ARBA" id="ARBA00038388"/>
    </source>
</evidence>
<keyword evidence="6 13" id="KW-0067">ATP-binding</keyword>
<dbReference type="InterPro" id="IPR017911">
    <property type="entry name" value="MacB-like_ATP-bd"/>
</dbReference>
<evidence type="ECO:0000256" key="3">
    <source>
        <dbReference type="ARBA" id="ARBA00022475"/>
    </source>
</evidence>
<dbReference type="RefSeq" id="WP_153831352.1">
    <property type="nucleotide sequence ID" value="NZ_WJQT01000001.1"/>
</dbReference>
<evidence type="ECO:0000256" key="6">
    <source>
        <dbReference type="ARBA" id="ARBA00022840"/>
    </source>
</evidence>
<dbReference type="GO" id="GO:0006865">
    <property type="term" value="P:amino acid transport"/>
    <property type="evidence" value="ECO:0007669"/>
    <property type="project" value="UniProtKB-KW"/>
</dbReference>
<dbReference type="AlphaFoldDB" id="A0A844CES7"/>
<evidence type="ECO:0000256" key="9">
    <source>
        <dbReference type="ARBA" id="ARBA00023136"/>
    </source>
</evidence>
<dbReference type="GO" id="GO:0005886">
    <property type="term" value="C:plasma membrane"/>
    <property type="evidence" value="ECO:0007669"/>
    <property type="project" value="UniProtKB-SubCell"/>
</dbReference>
<keyword evidence="5" id="KW-0547">Nucleotide-binding</keyword>
<evidence type="ECO:0000259" key="12">
    <source>
        <dbReference type="PROSITE" id="PS50893"/>
    </source>
</evidence>
<dbReference type="GO" id="GO:0098796">
    <property type="term" value="C:membrane protein complex"/>
    <property type="evidence" value="ECO:0007669"/>
    <property type="project" value="UniProtKB-ARBA"/>
</dbReference>
<sequence length="954" mass="103403">MLKIKDIRKQYQTGDFVQTALDGVSLNLRDNEFVAILGPSGSGKTTLLNIIGGLDRYDSGDLIIDGTSTKQYKDRDWDSYRNHSVGFVFQSYNLIPHQSVLSNVELALTISGISKAERKERAIASLKDVGLGDHLHKKPNQLSGGQMQRVAIARALVNNPNILLADEPTGALDTETSVQIMELLKEVAKDRLVVMVTHNPELAHEYANRIVNLKDGHILDDTNPFELDASASEEAVHRNLGKASMSFFTSLALSFNNLKTKKARTFLTAFAGSIGIIGISLILSLSNGVNNYIEDIQKETMLSYPMTIEAQSIDLSSLLQVDGEAPSDPNREIDPSRDAVYGNSFVLERVSSVTTSIKENNLTAFKQYLDDPESEIHQYVGENGIQFTYDIAFDTFSFDSEETLVNNDGSSFEEEDAASSSSMMSPFAMSASTSSSHFQEMLPGADEASVSQAILDSYNLEAGVWPAYYDEVILLLNVHKEIETSALYELGLLPASDYKEILAAIDAGETLELEEKTLSYEEVMNTEFYLIPASDYFVENEEGLFDDVSGDTAAIEGLLEEAIKLKVVGVASANEDASYTMTSPIGYTRALTNYLIDYSNNSPVVLAQEANPDINVLNGLEFAPADDEAKIADAKAYLSNLTLSEKAQMMQEIMMMSATSASTQATMPNAEMPESSEETAEATEEMAMPENAEELAALEAANPEMANSPEAQAAQMLSMGEEELAAMFDDFLAEPDTESLLRLYDNYLSPGTLEENLLAFGSISLDAPTSINIYSDSFEAKDGITQSIDNYNKTAADADQISYTDLVGMLMSSVTTIVNVVSYVLVAFVGVSLVVSSIMIGIITFISVLERTKEIGILRAMGASKRNISQVFNAETFIIGALSGLLGVGISLLLLIPINAVIHNLVGTTSVNASLSIPTAIALVALSMTLTLIAGLLPSREAAKKDPVIALRTE</sequence>
<comment type="similarity">
    <text evidence="10">Belongs to the ABC transporter superfamily. Macrolide exporter (TC 3.A.1.122) family.</text>
</comment>
<keyword evidence="3" id="KW-1003">Cell membrane</keyword>
<dbReference type="Pfam" id="PF00005">
    <property type="entry name" value="ABC_tran"/>
    <property type="match status" value="1"/>
</dbReference>
<evidence type="ECO:0000256" key="4">
    <source>
        <dbReference type="ARBA" id="ARBA00022692"/>
    </source>
</evidence>
<dbReference type="FunFam" id="3.40.50.300:FF:000032">
    <property type="entry name" value="Export ABC transporter ATP-binding protein"/>
    <property type="match status" value="1"/>
</dbReference>
<dbReference type="CDD" id="cd03255">
    <property type="entry name" value="ABC_MJ0796_LolCDE_FtsE"/>
    <property type="match status" value="1"/>
</dbReference>
<reference evidence="13 14" key="1">
    <citation type="submission" date="2019-11" db="EMBL/GenBank/DDBJ databases">
        <title>Characterisation of Fundicoccus ignavus gen. nov. sp. nov., a novel genus of the family Aerococcaceae from bulk tank milk.</title>
        <authorList>
            <person name="Siebert A."/>
            <person name="Huptas C."/>
            <person name="Wenning M."/>
            <person name="Scherer S."/>
            <person name="Doll E.V."/>
        </authorList>
    </citation>
    <scope>NUCLEOTIDE SEQUENCE [LARGE SCALE GENOMIC DNA]</scope>
    <source>
        <strain evidence="13 14">DSM 109652</strain>
    </source>
</reference>
<feature type="transmembrane region" description="Helical" evidence="11">
    <location>
        <begin position="266"/>
        <end position="285"/>
    </location>
</feature>
<gene>
    <name evidence="13" type="ORF">GF867_01520</name>
</gene>
<feature type="transmembrane region" description="Helical" evidence="11">
    <location>
        <begin position="820"/>
        <end position="849"/>
    </location>
</feature>
<dbReference type="Pfam" id="PF02687">
    <property type="entry name" value="FtsX"/>
    <property type="match status" value="1"/>
</dbReference>
<evidence type="ECO:0000256" key="8">
    <source>
        <dbReference type="ARBA" id="ARBA00022989"/>
    </source>
</evidence>
<dbReference type="Proteomes" id="UP000440066">
    <property type="component" value="Unassembled WGS sequence"/>
</dbReference>
<organism evidence="13 14">
    <name type="scientific">Fundicoccus ignavus</name>
    <dbReference type="NCBI Taxonomy" id="2664442"/>
    <lineage>
        <taxon>Bacteria</taxon>
        <taxon>Bacillati</taxon>
        <taxon>Bacillota</taxon>
        <taxon>Bacilli</taxon>
        <taxon>Lactobacillales</taxon>
        <taxon>Aerococcaceae</taxon>
        <taxon>Fundicoccus</taxon>
    </lineage>
</organism>
<evidence type="ECO:0000313" key="13">
    <source>
        <dbReference type="EMBL" id="MRJ46255.1"/>
    </source>
</evidence>
<keyword evidence="7" id="KW-0029">Amino-acid transport</keyword>
<dbReference type="InterPro" id="IPR003439">
    <property type="entry name" value="ABC_transporter-like_ATP-bd"/>
</dbReference>
<name>A0A844CES7_9LACT</name>
<keyword evidence="8 11" id="KW-1133">Transmembrane helix</keyword>
<dbReference type="PANTHER" id="PTHR42798">
    <property type="entry name" value="LIPOPROTEIN-RELEASING SYSTEM ATP-BINDING PROTEIN LOLD"/>
    <property type="match status" value="1"/>
</dbReference>
<evidence type="ECO:0000256" key="5">
    <source>
        <dbReference type="ARBA" id="ARBA00022741"/>
    </source>
</evidence>
<dbReference type="PROSITE" id="PS50893">
    <property type="entry name" value="ABC_TRANSPORTER_2"/>
    <property type="match status" value="1"/>
</dbReference>
<keyword evidence="2" id="KW-0813">Transport</keyword>
<dbReference type="EMBL" id="WJQT01000001">
    <property type="protein sequence ID" value="MRJ46255.1"/>
    <property type="molecule type" value="Genomic_DNA"/>
</dbReference>
<dbReference type="GO" id="GO:0005524">
    <property type="term" value="F:ATP binding"/>
    <property type="evidence" value="ECO:0007669"/>
    <property type="project" value="UniProtKB-KW"/>
</dbReference>
<keyword evidence="9 11" id="KW-0472">Membrane</keyword>
<dbReference type="GO" id="GO:0022857">
    <property type="term" value="F:transmembrane transporter activity"/>
    <property type="evidence" value="ECO:0007669"/>
    <property type="project" value="UniProtKB-ARBA"/>
</dbReference>
<feature type="transmembrane region" description="Helical" evidence="11">
    <location>
        <begin position="870"/>
        <end position="896"/>
    </location>
</feature>
<evidence type="ECO:0000256" key="7">
    <source>
        <dbReference type="ARBA" id="ARBA00022970"/>
    </source>
</evidence>
<feature type="transmembrane region" description="Helical" evidence="11">
    <location>
        <begin position="916"/>
        <end position="937"/>
    </location>
</feature>
<protein>
    <submittedName>
        <fullName evidence="13">ATP-binding cassette domain-containing protein</fullName>
    </submittedName>
</protein>
<dbReference type="PANTHER" id="PTHR42798:SF6">
    <property type="entry name" value="CELL DIVISION ATP-BINDING PROTEIN FTSE"/>
    <property type="match status" value="1"/>
</dbReference>
<evidence type="ECO:0000256" key="2">
    <source>
        <dbReference type="ARBA" id="ARBA00022448"/>
    </source>
</evidence>
<comment type="caution">
    <text evidence="13">The sequence shown here is derived from an EMBL/GenBank/DDBJ whole genome shotgun (WGS) entry which is preliminary data.</text>
</comment>
<dbReference type="SMART" id="SM00382">
    <property type="entry name" value="AAA"/>
    <property type="match status" value="1"/>
</dbReference>
<dbReference type="InterPro" id="IPR017871">
    <property type="entry name" value="ABC_transporter-like_CS"/>
</dbReference>
<feature type="domain" description="ABC transporter" evidence="12">
    <location>
        <begin position="2"/>
        <end position="240"/>
    </location>
</feature>
<dbReference type="SUPFAM" id="SSF52540">
    <property type="entry name" value="P-loop containing nucleoside triphosphate hydrolases"/>
    <property type="match status" value="1"/>
</dbReference>